<protein>
    <recommendedName>
        <fullName evidence="3">SPOR domain-containing protein</fullName>
    </recommendedName>
</protein>
<organism evidence="1 2">
    <name type="scientific">Bowmanella yangjiangensis</name>
    <dbReference type="NCBI Taxonomy" id="2811230"/>
    <lineage>
        <taxon>Bacteria</taxon>
        <taxon>Pseudomonadati</taxon>
        <taxon>Pseudomonadota</taxon>
        <taxon>Gammaproteobacteria</taxon>
        <taxon>Alteromonadales</taxon>
        <taxon>Alteromonadaceae</taxon>
        <taxon>Bowmanella</taxon>
    </lineage>
</organism>
<comment type="caution">
    <text evidence="1">The sequence shown here is derived from an EMBL/GenBank/DDBJ whole genome shotgun (WGS) entry which is preliminary data.</text>
</comment>
<gene>
    <name evidence="1" type="ORF">J0A65_15700</name>
</gene>
<dbReference type="Proteomes" id="UP000663992">
    <property type="component" value="Unassembled WGS sequence"/>
</dbReference>
<evidence type="ECO:0008006" key="3">
    <source>
        <dbReference type="Google" id="ProtNLM"/>
    </source>
</evidence>
<name>A0ABS3CW21_9ALTE</name>
<evidence type="ECO:0000313" key="1">
    <source>
        <dbReference type="EMBL" id="MBN7821318.1"/>
    </source>
</evidence>
<accession>A0ABS3CW21</accession>
<evidence type="ECO:0000313" key="2">
    <source>
        <dbReference type="Proteomes" id="UP000663992"/>
    </source>
</evidence>
<proteinExistence type="predicted"/>
<dbReference type="RefSeq" id="WP_206595272.1">
    <property type="nucleotide sequence ID" value="NZ_JAFKCS010000017.1"/>
</dbReference>
<sequence length="217" mass="24017">MLPLLILTVSACSTLDNGITYSTESLSLPDEAISSDEVRQYVQEWREAKAGIQRLNDLEADLAVLIAEVNRASDLQESPPIYRGDQQEEVLMAPAPMQESQVKNEPIKLSNASISDFSSTNETNQSTTAGTVYGLRIAAFLKPQSAKFGWYLIQQRDGKILTGLSAKLLKAEHPRQTLYNLNVGPFSNVPDAEHLCEKLKPRQYVCEVGEFSGEELL</sequence>
<keyword evidence="2" id="KW-1185">Reference proteome</keyword>
<reference evidence="1 2" key="1">
    <citation type="submission" date="2021-03" db="EMBL/GenBank/DDBJ databases">
        <title>novel species isolated from a fishpond in China.</title>
        <authorList>
            <person name="Lu H."/>
            <person name="Cai Z."/>
        </authorList>
    </citation>
    <scope>NUCLEOTIDE SEQUENCE [LARGE SCALE GENOMIC DNA]</scope>
    <source>
        <strain evidence="1 2">Y57</strain>
    </source>
</reference>
<dbReference type="EMBL" id="JAFKCS010000017">
    <property type="protein sequence ID" value="MBN7821318.1"/>
    <property type="molecule type" value="Genomic_DNA"/>
</dbReference>